<dbReference type="InterPro" id="IPR000276">
    <property type="entry name" value="GPCR_Rhodpsn"/>
</dbReference>
<dbReference type="Gene3D" id="1.20.1070.10">
    <property type="entry name" value="Rhodopsin 7-helix transmembrane proteins"/>
    <property type="match status" value="1"/>
</dbReference>
<feature type="transmembrane region" description="Helical" evidence="5">
    <location>
        <begin position="21"/>
        <end position="47"/>
    </location>
</feature>
<keyword evidence="3 5" id="KW-1133">Transmembrane helix</keyword>
<dbReference type="PROSITE" id="PS50262">
    <property type="entry name" value="G_PROTEIN_RECEP_F1_2"/>
    <property type="match status" value="1"/>
</dbReference>
<evidence type="ECO:0000259" key="6">
    <source>
        <dbReference type="PROSITE" id="PS50262"/>
    </source>
</evidence>
<evidence type="ECO:0000256" key="5">
    <source>
        <dbReference type="SAM" id="Phobius"/>
    </source>
</evidence>
<evidence type="ECO:0000313" key="8">
    <source>
        <dbReference type="WBParaSite" id="PSAMB.scaffold700size43517.g8130.t1"/>
    </source>
</evidence>
<keyword evidence="4 5" id="KW-0472">Membrane</keyword>
<evidence type="ECO:0000256" key="3">
    <source>
        <dbReference type="ARBA" id="ARBA00022989"/>
    </source>
</evidence>
<dbReference type="GO" id="GO:0004930">
    <property type="term" value="F:G protein-coupled receptor activity"/>
    <property type="evidence" value="ECO:0007669"/>
    <property type="project" value="InterPro"/>
</dbReference>
<dbReference type="InterPro" id="IPR052665">
    <property type="entry name" value="Neuropeptide-GPCR"/>
</dbReference>
<evidence type="ECO:0000256" key="4">
    <source>
        <dbReference type="ARBA" id="ARBA00023136"/>
    </source>
</evidence>
<feature type="transmembrane region" description="Helical" evidence="5">
    <location>
        <begin position="264"/>
        <end position="285"/>
    </location>
</feature>
<dbReference type="PANTHER" id="PTHR24224:SF36">
    <property type="entry name" value="NEMATOCIN RECEPTOR 2"/>
    <property type="match status" value="1"/>
</dbReference>
<feature type="transmembrane region" description="Helical" evidence="5">
    <location>
        <begin position="59"/>
        <end position="80"/>
    </location>
</feature>
<dbReference type="SUPFAM" id="SSF81321">
    <property type="entry name" value="Family A G protein-coupled receptor-like"/>
    <property type="match status" value="1"/>
</dbReference>
<dbReference type="Pfam" id="PF00001">
    <property type="entry name" value="7tm_1"/>
    <property type="match status" value="1"/>
</dbReference>
<dbReference type="InterPro" id="IPR017452">
    <property type="entry name" value="GPCR_Rhodpsn_7TM"/>
</dbReference>
<proteinExistence type="predicted"/>
<organism evidence="7 8">
    <name type="scientific">Plectus sambesii</name>
    <dbReference type="NCBI Taxonomy" id="2011161"/>
    <lineage>
        <taxon>Eukaryota</taxon>
        <taxon>Metazoa</taxon>
        <taxon>Ecdysozoa</taxon>
        <taxon>Nematoda</taxon>
        <taxon>Chromadorea</taxon>
        <taxon>Plectida</taxon>
        <taxon>Plectina</taxon>
        <taxon>Plectoidea</taxon>
        <taxon>Plectidae</taxon>
        <taxon>Plectus</taxon>
    </lineage>
</organism>
<comment type="subcellular location">
    <subcellularLocation>
        <location evidence="1">Membrane</location>
    </subcellularLocation>
</comment>
<dbReference type="AlphaFoldDB" id="A0A914X9R3"/>
<keyword evidence="2 5" id="KW-0812">Transmembrane</keyword>
<dbReference type="Proteomes" id="UP000887566">
    <property type="component" value="Unplaced"/>
</dbReference>
<evidence type="ECO:0000313" key="7">
    <source>
        <dbReference type="Proteomes" id="UP000887566"/>
    </source>
</evidence>
<dbReference type="WBParaSite" id="PSAMB.scaffold700size43517.g8130.t1">
    <property type="protein sequence ID" value="PSAMB.scaffold700size43517.g8130.t1"/>
    <property type="gene ID" value="PSAMB.scaffold700size43517.g8130"/>
</dbReference>
<accession>A0A914X9R3</accession>
<dbReference type="PANTHER" id="PTHR24224">
    <property type="entry name" value="CARDIOACCELERATORY PEPTIDE RECEPTOR-RELATED"/>
    <property type="match status" value="1"/>
</dbReference>
<dbReference type="GO" id="GO:0016020">
    <property type="term" value="C:membrane"/>
    <property type="evidence" value="ECO:0007669"/>
    <property type="project" value="UniProtKB-SubCell"/>
</dbReference>
<sequence length="468" mass="52723">IVVILRGNQTARRKTSPVQVLLLHTCVADLFFAVLSLFSEILVIITYPTFMGPSWLCKLVRYLQMFPMYASPFLLVAISADRFQAICRPMAHYRSDRYRRPNFLASAAWSLALLCSLPQFFVWHKSEDGVCVTVYGREQSLVKTMYVIGFNTVAWLLPSILAACFYSCVCRAVWSSKFHQSSGLYSVDDLRAHTVATSSGFSPILDGSKSKKLKKWESQTVAATGDRKRQQGTTEYIQRLRSLSHGHQRQNTEYDRKRIQTVRLTLTIIVCNFFLWAPFCLTNVLQAVAPTWLSPQIITYIIILGNLNSCVNPWIYVMFNSKQVRRAFCEQPKRKNNSSRRDFDQTTVAFSAVVQCDTLDALDANDKANGNHKKSTVSEVIIPLSDRQGATAADTINSARKVRLLSLHDSILLPDTQEDPIRLCAYYVDEDVTIRRVVPLSKVAGLNSAQKDCTAASTIITNCAPMSR</sequence>
<feature type="transmembrane region" description="Helical" evidence="5">
    <location>
        <begin position="101"/>
        <end position="124"/>
    </location>
</feature>
<feature type="transmembrane region" description="Helical" evidence="5">
    <location>
        <begin position="144"/>
        <end position="169"/>
    </location>
</feature>
<reference evidence="8" key="1">
    <citation type="submission" date="2022-11" db="UniProtKB">
        <authorList>
            <consortium name="WormBaseParasite"/>
        </authorList>
    </citation>
    <scope>IDENTIFICATION</scope>
</reference>
<feature type="transmembrane region" description="Helical" evidence="5">
    <location>
        <begin position="297"/>
        <end position="317"/>
    </location>
</feature>
<name>A0A914X9R3_9BILA</name>
<keyword evidence="7" id="KW-1185">Reference proteome</keyword>
<evidence type="ECO:0000256" key="2">
    <source>
        <dbReference type="ARBA" id="ARBA00022692"/>
    </source>
</evidence>
<evidence type="ECO:0000256" key="1">
    <source>
        <dbReference type="ARBA" id="ARBA00004370"/>
    </source>
</evidence>
<dbReference type="PRINTS" id="PR00237">
    <property type="entry name" value="GPCRRHODOPSN"/>
</dbReference>
<feature type="domain" description="G-protein coupled receptors family 1 profile" evidence="6">
    <location>
        <begin position="1"/>
        <end position="316"/>
    </location>
</feature>
<protein>
    <submittedName>
        <fullName evidence="8">G-protein coupled receptors family 1 profile domain-containing protein</fullName>
    </submittedName>
</protein>